<sequence>MRKLLLTMSMSLDGFVCGRDGDTRWIFSGDQEAIAWKLEVFKRAGLIIMGKRSFQAMAPFWPTADNVFAPEMNRIPKAVFSKEGPAVLEGAAKAIQDARASKGDAQALHPGADSWAQAHVATGDLAEEIHQLKSQDGAPILAIGGAAFARSLIAANLVDEFVLMVHPIALGGGEPIFSDLVTSRPLELISSTAFPLGSIAQVYRPATA</sequence>
<dbReference type="Proteomes" id="UP000190341">
    <property type="component" value="Unassembled WGS sequence"/>
</dbReference>
<dbReference type="SUPFAM" id="SSF53597">
    <property type="entry name" value="Dihydrofolate reductase-like"/>
    <property type="match status" value="1"/>
</dbReference>
<dbReference type="InterPro" id="IPR024072">
    <property type="entry name" value="DHFR-like_dom_sf"/>
</dbReference>
<dbReference type="PANTHER" id="PTHR38011:SF11">
    <property type="entry name" value="2,5-DIAMINO-6-RIBOSYLAMINO-4(3H)-PYRIMIDINONE 5'-PHOSPHATE REDUCTASE"/>
    <property type="match status" value="1"/>
</dbReference>
<dbReference type="AlphaFoldDB" id="A0A1T5K9W0"/>
<dbReference type="GO" id="GO:0009231">
    <property type="term" value="P:riboflavin biosynthetic process"/>
    <property type="evidence" value="ECO:0007669"/>
    <property type="project" value="InterPro"/>
</dbReference>
<dbReference type="Gene3D" id="3.40.430.10">
    <property type="entry name" value="Dihydrofolate Reductase, subunit A"/>
    <property type="match status" value="1"/>
</dbReference>
<dbReference type="RefSeq" id="WP_079723797.1">
    <property type="nucleotide sequence ID" value="NZ_BMCL01000002.1"/>
</dbReference>
<proteinExistence type="predicted"/>
<dbReference type="PANTHER" id="PTHR38011">
    <property type="entry name" value="DIHYDROFOLATE REDUCTASE FAMILY PROTEIN (AFU_ORTHOLOGUE AFUA_8G06820)"/>
    <property type="match status" value="1"/>
</dbReference>
<keyword evidence="3" id="KW-1185">Reference proteome</keyword>
<dbReference type="OrthoDB" id="9782335at2"/>
<dbReference type="GO" id="GO:0008703">
    <property type="term" value="F:5-amino-6-(5-phosphoribosylamino)uracil reductase activity"/>
    <property type="evidence" value="ECO:0007669"/>
    <property type="project" value="InterPro"/>
</dbReference>
<name>A0A1T5K9W0_9GAMM</name>
<evidence type="ECO:0000259" key="1">
    <source>
        <dbReference type="Pfam" id="PF01872"/>
    </source>
</evidence>
<reference evidence="2 3" key="1">
    <citation type="submission" date="2017-02" db="EMBL/GenBank/DDBJ databases">
        <authorList>
            <person name="Peterson S.W."/>
        </authorList>
    </citation>
    <scope>NUCLEOTIDE SEQUENCE [LARGE SCALE GENOMIC DNA]</scope>
    <source>
        <strain evidence="2 3">P15</strain>
    </source>
</reference>
<dbReference type="EMBL" id="FUZV01000001">
    <property type="protein sequence ID" value="SKC60473.1"/>
    <property type="molecule type" value="Genomic_DNA"/>
</dbReference>
<feature type="domain" description="Bacterial bifunctional deaminase-reductase C-terminal" evidence="1">
    <location>
        <begin position="2"/>
        <end position="194"/>
    </location>
</feature>
<dbReference type="Pfam" id="PF01872">
    <property type="entry name" value="RibD_C"/>
    <property type="match status" value="1"/>
</dbReference>
<gene>
    <name evidence="2" type="ORF">SAMN06296058_1503</name>
</gene>
<evidence type="ECO:0000313" key="3">
    <source>
        <dbReference type="Proteomes" id="UP000190341"/>
    </source>
</evidence>
<dbReference type="STRING" id="428993.SAMN06296058_1503"/>
<dbReference type="InterPro" id="IPR002734">
    <property type="entry name" value="RibDG_C"/>
</dbReference>
<evidence type="ECO:0000313" key="2">
    <source>
        <dbReference type="EMBL" id="SKC60473.1"/>
    </source>
</evidence>
<dbReference type="InterPro" id="IPR050765">
    <property type="entry name" value="Riboflavin_Biosynth_HTPR"/>
</dbReference>
<protein>
    <submittedName>
        <fullName evidence="2">Dihydrofolate reductase</fullName>
    </submittedName>
</protein>
<accession>A0A1T5K9W0</accession>
<organism evidence="2 3">
    <name type="scientific">Pseudoxanthomonas indica</name>
    <dbReference type="NCBI Taxonomy" id="428993"/>
    <lineage>
        <taxon>Bacteria</taxon>
        <taxon>Pseudomonadati</taxon>
        <taxon>Pseudomonadota</taxon>
        <taxon>Gammaproteobacteria</taxon>
        <taxon>Lysobacterales</taxon>
        <taxon>Lysobacteraceae</taxon>
        <taxon>Pseudoxanthomonas</taxon>
    </lineage>
</organism>